<protein>
    <submittedName>
        <fullName evidence="1">Uncharacterized protein</fullName>
    </submittedName>
</protein>
<dbReference type="EnsemblPlants" id="AVESA.00010b.r2.5AG0796240.1">
    <property type="protein sequence ID" value="AVESA.00010b.r2.5AG0796240.1.CDS"/>
    <property type="gene ID" value="AVESA.00010b.r2.5AG0796240"/>
</dbReference>
<sequence>MASALRFAARKICGGAFQRPPQPYFRAAAEAAVKEEQARRLFTSIGHGHGGSSVRQFGSYRSPNRKHAGVLDVLLNSNPPPWSPRSKHFFTFVWGYSMALCAVCYITIPITSRLFGPFKDPFKEQSCNCGREPYASEKAE</sequence>
<reference evidence="1" key="2">
    <citation type="submission" date="2025-09" db="UniProtKB">
        <authorList>
            <consortium name="EnsemblPlants"/>
        </authorList>
    </citation>
    <scope>IDENTIFICATION</scope>
</reference>
<dbReference type="Proteomes" id="UP001732700">
    <property type="component" value="Chromosome 5A"/>
</dbReference>
<evidence type="ECO:0000313" key="1">
    <source>
        <dbReference type="EnsemblPlants" id="AVESA.00010b.r2.5AG0796240.1.CDS"/>
    </source>
</evidence>
<proteinExistence type="predicted"/>
<reference evidence="1" key="1">
    <citation type="submission" date="2021-05" db="EMBL/GenBank/DDBJ databases">
        <authorList>
            <person name="Scholz U."/>
            <person name="Mascher M."/>
            <person name="Fiebig A."/>
        </authorList>
    </citation>
    <scope>NUCLEOTIDE SEQUENCE [LARGE SCALE GENOMIC DNA]</scope>
</reference>
<keyword evidence="2" id="KW-1185">Reference proteome</keyword>
<organism evidence="1 2">
    <name type="scientific">Avena sativa</name>
    <name type="common">Oat</name>
    <dbReference type="NCBI Taxonomy" id="4498"/>
    <lineage>
        <taxon>Eukaryota</taxon>
        <taxon>Viridiplantae</taxon>
        <taxon>Streptophyta</taxon>
        <taxon>Embryophyta</taxon>
        <taxon>Tracheophyta</taxon>
        <taxon>Spermatophyta</taxon>
        <taxon>Magnoliopsida</taxon>
        <taxon>Liliopsida</taxon>
        <taxon>Poales</taxon>
        <taxon>Poaceae</taxon>
        <taxon>BOP clade</taxon>
        <taxon>Pooideae</taxon>
        <taxon>Poodae</taxon>
        <taxon>Poeae</taxon>
        <taxon>Poeae Chloroplast Group 1 (Aveneae type)</taxon>
        <taxon>Aveninae</taxon>
        <taxon>Avena</taxon>
    </lineage>
</organism>
<accession>A0ACD5XHS3</accession>
<name>A0ACD5XHS3_AVESA</name>
<evidence type="ECO:0000313" key="2">
    <source>
        <dbReference type="Proteomes" id="UP001732700"/>
    </source>
</evidence>